<protein>
    <submittedName>
        <fullName evidence="5">Helix-turn-helix transcriptional regulator</fullName>
    </submittedName>
</protein>
<dbReference type="SUPFAM" id="SSF47413">
    <property type="entry name" value="lambda repressor-like DNA-binding domains"/>
    <property type="match status" value="1"/>
</dbReference>
<evidence type="ECO:0000256" key="1">
    <source>
        <dbReference type="ARBA" id="ARBA00023015"/>
    </source>
</evidence>
<dbReference type="RefSeq" id="WP_258211554.1">
    <property type="nucleotide sequence ID" value="NZ_JANQBD010000001.1"/>
</dbReference>
<evidence type="ECO:0000256" key="2">
    <source>
        <dbReference type="ARBA" id="ARBA00023125"/>
    </source>
</evidence>
<dbReference type="InterPro" id="IPR001387">
    <property type="entry name" value="Cro/C1-type_HTH"/>
</dbReference>
<sequence>MWDIRSEFGTRVKELRSRSGMSQELLAHRSELDRTYISGVEQGQRNVSLVNIQRIAEALNVSIEYLFSGERFSTSPAYQKKDFALPFLERFKYEIDSEKKILSFQVYGLLTGENVDYMASTLLGICSAFGQGQLNVFVDHREMKTADGEPAVYSLEVAERAVIFQQGLTTYSNKVVLLCNSEFMVQQMNHVTTASGINDKSIHLYGQDQNMISKAYQLLDINGNELIKPIKKASDRSHFVEDTFVSKL</sequence>
<keyword evidence="2" id="KW-0238">DNA-binding</keyword>
<dbReference type="Pfam" id="PF01381">
    <property type="entry name" value="HTH_3"/>
    <property type="match status" value="1"/>
</dbReference>
<proteinExistence type="predicted"/>
<name>A0ABT1Y9S8_9BACL</name>
<keyword evidence="3" id="KW-0804">Transcription</keyword>
<keyword evidence="1" id="KW-0805">Transcription regulation</keyword>
<dbReference type="CDD" id="cd00093">
    <property type="entry name" value="HTH_XRE"/>
    <property type="match status" value="1"/>
</dbReference>
<evidence type="ECO:0000256" key="3">
    <source>
        <dbReference type="ARBA" id="ARBA00023163"/>
    </source>
</evidence>
<accession>A0ABT1Y9S8</accession>
<dbReference type="PROSITE" id="PS50943">
    <property type="entry name" value="HTH_CROC1"/>
    <property type="match status" value="1"/>
</dbReference>
<gene>
    <name evidence="5" type="ORF">NV381_01915</name>
</gene>
<dbReference type="Gene3D" id="1.10.260.40">
    <property type="entry name" value="lambda repressor-like DNA-binding domains"/>
    <property type="match status" value="1"/>
</dbReference>
<evidence type="ECO:0000259" key="4">
    <source>
        <dbReference type="PROSITE" id="PS50943"/>
    </source>
</evidence>
<dbReference type="InterPro" id="IPR010982">
    <property type="entry name" value="Lambda_DNA-bd_dom_sf"/>
</dbReference>
<dbReference type="SMART" id="SM00530">
    <property type="entry name" value="HTH_XRE"/>
    <property type="match status" value="1"/>
</dbReference>
<keyword evidence="6" id="KW-1185">Reference proteome</keyword>
<organism evidence="5 6">
    <name type="scientific">Paenibacillus radicis</name>
    <name type="common">ex Xue et al. 2023</name>
    <dbReference type="NCBI Taxonomy" id="2972489"/>
    <lineage>
        <taxon>Bacteria</taxon>
        <taxon>Bacillati</taxon>
        <taxon>Bacillota</taxon>
        <taxon>Bacilli</taxon>
        <taxon>Bacillales</taxon>
        <taxon>Paenibacillaceae</taxon>
        <taxon>Paenibacillus</taxon>
    </lineage>
</organism>
<dbReference type="PANTHER" id="PTHR46797">
    <property type="entry name" value="HTH-TYPE TRANSCRIPTIONAL REGULATOR"/>
    <property type="match status" value="1"/>
</dbReference>
<feature type="domain" description="HTH cro/C1-type" evidence="4">
    <location>
        <begin position="12"/>
        <end position="66"/>
    </location>
</feature>
<dbReference type="EMBL" id="JANQBD010000001">
    <property type="protein sequence ID" value="MCR8629949.1"/>
    <property type="molecule type" value="Genomic_DNA"/>
</dbReference>
<dbReference type="Proteomes" id="UP001300012">
    <property type="component" value="Unassembled WGS sequence"/>
</dbReference>
<comment type="caution">
    <text evidence="5">The sequence shown here is derived from an EMBL/GenBank/DDBJ whole genome shotgun (WGS) entry which is preliminary data.</text>
</comment>
<evidence type="ECO:0000313" key="6">
    <source>
        <dbReference type="Proteomes" id="UP001300012"/>
    </source>
</evidence>
<dbReference type="InterPro" id="IPR050807">
    <property type="entry name" value="TransReg_Diox_bact_type"/>
</dbReference>
<reference evidence="5 6" key="1">
    <citation type="submission" date="2022-08" db="EMBL/GenBank/DDBJ databases">
        <title>Paenibacillus endoradicis sp. nov., Paenibacillus radicibacter sp. nov and Paenibacillus pararadicis sp. nov., three cold-adapted plant growth-promoting bacteria isolated from root of Larix gmelinii in Great Khingan.</title>
        <authorList>
            <person name="Xue H."/>
        </authorList>
    </citation>
    <scope>NUCLEOTIDE SEQUENCE [LARGE SCALE GENOMIC DNA]</scope>
    <source>
        <strain evidence="5 6">N5-1-1-5</strain>
    </source>
</reference>
<dbReference type="PANTHER" id="PTHR46797:SF23">
    <property type="entry name" value="HTH-TYPE TRANSCRIPTIONAL REGULATOR SUTR"/>
    <property type="match status" value="1"/>
</dbReference>
<evidence type="ECO:0000313" key="5">
    <source>
        <dbReference type="EMBL" id="MCR8629949.1"/>
    </source>
</evidence>